<keyword evidence="2" id="KW-1185">Reference proteome</keyword>
<reference evidence="1" key="1">
    <citation type="journal article" date="2023" name="Plant J.">
        <title>Genome sequences and population genomics provide insights into the demographic history, inbreeding, and mutation load of two 'living fossil' tree species of Dipteronia.</title>
        <authorList>
            <person name="Feng Y."/>
            <person name="Comes H.P."/>
            <person name="Chen J."/>
            <person name="Zhu S."/>
            <person name="Lu R."/>
            <person name="Zhang X."/>
            <person name="Li P."/>
            <person name="Qiu J."/>
            <person name="Olsen K.M."/>
            <person name="Qiu Y."/>
        </authorList>
    </citation>
    <scope>NUCLEOTIDE SEQUENCE</scope>
    <source>
        <strain evidence="1">KIB01</strain>
    </source>
</reference>
<organism evidence="1 2">
    <name type="scientific">Dipteronia dyeriana</name>
    <dbReference type="NCBI Taxonomy" id="168575"/>
    <lineage>
        <taxon>Eukaryota</taxon>
        <taxon>Viridiplantae</taxon>
        <taxon>Streptophyta</taxon>
        <taxon>Embryophyta</taxon>
        <taxon>Tracheophyta</taxon>
        <taxon>Spermatophyta</taxon>
        <taxon>Magnoliopsida</taxon>
        <taxon>eudicotyledons</taxon>
        <taxon>Gunneridae</taxon>
        <taxon>Pentapetalae</taxon>
        <taxon>rosids</taxon>
        <taxon>malvids</taxon>
        <taxon>Sapindales</taxon>
        <taxon>Sapindaceae</taxon>
        <taxon>Hippocastanoideae</taxon>
        <taxon>Acereae</taxon>
        <taxon>Dipteronia</taxon>
    </lineage>
</organism>
<dbReference type="AlphaFoldDB" id="A0AAD9TNI6"/>
<evidence type="ECO:0000313" key="2">
    <source>
        <dbReference type="Proteomes" id="UP001280121"/>
    </source>
</evidence>
<name>A0AAD9TNI6_9ROSI</name>
<comment type="caution">
    <text evidence="1">The sequence shown here is derived from an EMBL/GenBank/DDBJ whole genome shotgun (WGS) entry which is preliminary data.</text>
</comment>
<dbReference type="EMBL" id="JANJYI010000008">
    <property type="protein sequence ID" value="KAK2639335.1"/>
    <property type="molecule type" value="Genomic_DNA"/>
</dbReference>
<proteinExistence type="predicted"/>
<sequence length="181" mass="20147">MFKRFLTRRQQRRRNPVPRTAYGVFITFHTDQNPTRIMASWKRDSSIKIQLICTRGEGHDFGFHTIGLPRSNSHNDDKVSLKLKCPNCGSNGVVKIVNWCGPQTLIDSGTPTKIANIEISEFEPVPGPNQIVLLNTLQAVVNGEMSRPFILPSGVPTEVMNAEATTLLVKVNGTTVTYQRG</sequence>
<gene>
    <name evidence="1" type="ORF">Ddye_027130</name>
</gene>
<accession>A0AAD9TNI6</accession>
<evidence type="ECO:0000313" key="1">
    <source>
        <dbReference type="EMBL" id="KAK2639335.1"/>
    </source>
</evidence>
<dbReference type="Proteomes" id="UP001280121">
    <property type="component" value="Unassembled WGS sequence"/>
</dbReference>
<protein>
    <submittedName>
        <fullName evidence="1">Uncharacterized protein</fullName>
    </submittedName>
</protein>